<evidence type="ECO:0000256" key="1">
    <source>
        <dbReference type="ARBA" id="ARBA00022553"/>
    </source>
</evidence>
<dbReference type="SMART" id="SM00448">
    <property type="entry name" value="REC"/>
    <property type="match status" value="1"/>
</dbReference>
<dbReference type="InterPro" id="IPR001789">
    <property type="entry name" value="Sig_transdc_resp-reg_receiver"/>
</dbReference>
<dbReference type="GO" id="GO:0000160">
    <property type="term" value="P:phosphorelay signal transduction system"/>
    <property type="evidence" value="ECO:0007669"/>
    <property type="project" value="InterPro"/>
</dbReference>
<dbReference type="InterPro" id="IPR050595">
    <property type="entry name" value="Bact_response_regulator"/>
</dbReference>
<dbReference type="HOGENOM" id="CLU_000445_69_17_3"/>
<accession>K9W2D1</accession>
<dbReference type="SUPFAM" id="SSF52172">
    <property type="entry name" value="CheY-like"/>
    <property type="match status" value="1"/>
</dbReference>
<keyword evidence="1 2" id="KW-0597">Phosphoprotein</keyword>
<dbReference type="KEGG" id="cep:Cri9333_3126"/>
<evidence type="ECO:0000313" key="4">
    <source>
        <dbReference type="EMBL" id="AFZ13964.1"/>
    </source>
</evidence>
<evidence type="ECO:0000256" key="2">
    <source>
        <dbReference type="PROSITE-ProRule" id="PRU00169"/>
    </source>
</evidence>
<name>K9W2D1_9CYAN</name>
<keyword evidence="5" id="KW-1185">Reference proteome</keyword>
<dbReference type="eggNOG" id="COG0745">
    <property type="taxonomic scope" value="Bacteria"/>
</dbReference>
<feature type="modified residue" description="4-aspartylphosphate" evidence="2">
    <location>
        <position position="77"/>
    </location>
</feature>
<proteinExistence type="predicted"/>
<dbReference type="STRING" id="1173022.Cri9333_3126"/>
<evidence type="ECO:0000313" key="5">
    <source>
        <dbReference type="Proteomes" id="UP000010472"/>
    </source>
</evidence>
<dbReference type="PROSITE" id="PS50110">
    <property type="entry name" value="RESPONSE_REGULATORY"/>
    <property type="match status" value="1"/>
</dbReference>
<protein>
    <submittedName>
        <fullName evidence="4">Response regulator receiver protein</fullName>
    </submittedName>
</protein>
<sequence>MDTLQQSVHSEPTYMVTKGIGCLKKTPLILAVDDDEDNLLLLTYTLEPLNCSVITAVDGQTALNKARSEQPDLILLDIMLYPIDGIQIVSELKQDPNTKDIPVVAVTALARSDDRERILTAGCNDYISKPYMLDEMEAIIRRYLC</sequence>
<dbReference type="EMBL" id="CP003620">
    <property type="protein sequence ID" value="AFZ13964.1"/>
    <property type="molecule type" value="Genomic_DNA"/>
</dbReference>
<reference evidence="4 5" key="1">
    <citation type="submission" date="2012-06" db="EMBL/GenBank/DDBJ databases">
        <title>Finished chromosome of genome of Crinalium epipsammum PCC 9333.</title>
        <authorList>
            <consortium name="US DOE Joint Genome Institute"/>
            <person name="Gugger M."/>
            <person name="Coursin T."/>
            <person name="Rippka R."/>
            <person name="Tandeau De Marsac N."/>
            <person name="Huntemann M."/>
            <person name="Wei C.-L."/>
            <person name="Han J."/>
            <person name="Detter J.C."/>
            <person name="Han C."/>
            <person name="Tapia R."/>
            <person name="Davenport K."/>
            <person name="Daligault H."/>
            <person name="Erkkila T."/>
            <person name="Gu W."/>
            <person name="Munk A.C.C."/>
            <person name="Teshima H."/>
            <person name="Xu Y."/>
            <person name="Chain P."/>
            <person name="Chen A."/>
            <person name="Krypides N."/>
            <person name="Mavromatis K."/>
            <person name="Markowitz V."/>
            <person name="Szeto E."/>
            <person name="Ivanova N."/>
            <person name="Mikhailova N."/>
            <person name="Ovchinnikova G."/>
            <person name="Pagani I."/>
            <person name="Pati A."/>
            <person name="Goodwin L."/>
            <person name="Peters L."/>
            <person name="Pitluck S."/>
            <person name="Woyke T."/>
            <person name="Kerfeld C."/>
        </authorList>
    </citation>
    <scope>NUCLEOTIDE SEQUENCE [LARGE SCALE GENOMIC DNA]</scope>
    <source>
        <strain evidence="4 5">PCC 9333</strain>
    </source>
</reference>
<feature type="domain" description="Response regulatory" evidence="3">
    <location>
        <begin position="28"/>
        <end position="144"/>
    </location>
</feature>
<dbReference type="Pfam" id="PF00072">
    <property type="entry name" value="Response_reg"/>
    <property type="match status" value="1"/>
</dbReference>
<dbReference type="AlphaFoldDB" id="K9W2D1"/>
<gene>
    <name evidence="4" type="ORF">Cri9333_3126</name>
</gene>
<dbReference type="Gene3D" id="3.40.50.2300">
    <property type="match status" value="1"/>
</dbReference>
<organism evidence="4 5">
    <name type="scientific">Crinalium epipsammum PCC 9333</name>
    <dbReference type="NCBI Taxonomy" id="1173022"/>
    <lineage>
        <taxon>Bacteria</taxon>
        <taxon>Bacillati</taxon>
        <taxon>Cyanobacteriota</taxon>
        <taxon>Cyanophyceae</taxon>
        <taxon>Gomontiellales</taxon>
        <taxon>Gomontiellaceae</taxon>
        <taxon>Crinalium</taxon>
    </lineage>
</organism>
<dbReference type="PANTHER" id="PTHR44591">
    <property type="entry name" value="STRESS RESPONSE REGULATOR PROTEIN 1"/>
    <property type="match status" value="1"/>
</dbReference>
<dbReference type="InterPro" id="IPR011006">
    <property type="entry name" value="CheY-like_superfamily"/>
</dbReference>
<evidence type="ECO:0000259" key="3">
    <source>
        <dbReference type="PROSITE" id="PS50110"/>
    </source>
</evidence>
<dbReference type="Proteomes" id="UP000010472">
    <property type="component" value="Chromosome"/>
</dbReference>
<dbReference type="PANTHER" id="PTHR44591:SF3">
    <property type="entry name" value="RESPONSE REGULATORY DOMAIN-CONTAINING PROTEIN"/>
    <property type="match status" value="1"/>
</dbReference>